<protein>
    <submittedName>
        <fullName evidence="2">Uncharacterized protein</fullName>
    </submittedName>
</protein>
<organism evidence="2 3">
    <name type="scientific">Novosphingobium anseongense</name>
    <dbReference type="NCBI Taxonomy" id="3133436"/>
    <lineage>
        <taxon>Bacteria</taxon>
        <taxon>Pseudomonadati</taxon>
        <taxon>Pseudomonadota</taxon>
        <taxon>Alphaproteobacteria</taxon>
        <taxon>Sphingomonadales</taxon>
        <taxon>Sphingomonadaceae</taxon>
        <taxon>Novosphingobium</taxon>
    </lineage>
</organism>
<keyword evidence="1" id="KW-0732">Signal</keyword>
<comment type="caution">
    <text evidence="2">The sequence shown here is derived from an EMBL/GenBank/DDBJ whole genome shotgun (WGS) entry which is preliminary data.</text>
</comment>
<dbReference type="EMBL" id="JBBHJZ010000001">
    <property type="protein sequence ID" value="MEJ5976367.1"/>
    <property type="molecule type" value="Genomic_DNA"/>
</dbReference>
<name>A0ABU8RTI4_9SPHN</name>
<accession>A0ABU8RTI4</accession>
<dbReference type="Proteomes" id="UP001361239">
    <property type="component" value="Unassembled WGS sequence"/>
</dbReference>
<evidence type="ECO:0000313" key="3">
    <source>
        <dbReference type="Proteomes" id="UP001361239"/>
    </source>
</evidence>
<feature type="signal peptide" evidence="1">
    <location>
        <begin position="1"/>
        <end position="21"/>
    </location>
</feature>
<proteinExistence type="predicted"/>
<evidence type="ECO:0000313" key="2">
    <source>
        <dbReference type="EMBL" id="MEJ5976367.1"/>
    </source>
</evidence>
<keyword evidence="3" id="KW-1185">Reference proteome</keyword>
<feature type="chain" id="PRO_5045333946" evidence="1">
    <location>
        <begin position="22"/>
        <end position="114"/>
    </location>
</feature>
<dbReference type="RefSeq" id="WP_339586282.1">
    <property type="nucleotide sequence ID" value="NZ_JBBHJZ010000001.1"/>
</dbReference>
<sequence>MFTTKSGAGFPAARWALGAQAAVVPAILVFCQSPAPGEAALYLPLHAASQAQSVAWTRNHGGRLLGRGPLPGSLLIQAEASGLALAAAADGALLLSVPNPLCGASAPSDKPVYR</sequence>
<evidence type="ECO:0000256" key="1">
    <source>
        <dbReference type="SAM" id="SignalP"/>
    </source>
</evidence>
<gene>
    <name evidence="2" type="ORF">WG901_06960</name>
</gene>
<reference evidence="2 3" key="1">
    <citation type="submission" date="2024-03" db="EMBL/GenBank/DDBJ databases">
        <authorList>
            <person name="Jo J.-H."/>
        </authorList>
    </citation>
    <scope>NUCLEOTIDE SEQUENCE [LARGE SCALE GENOMIC DNA]</scope>
    <source>
        <strain evidence="2 3">PS1R-30</strain>
    </source>
</reference>